<dbReference type="GO" id="GO:0031640">
    <property type="term" value="P:killing of cells of another organism"/>
    <property type="evidence" value="ECO:0007669"/>
    <property type="project" value="InterPro"/>
</dbReference>
<evidence type="ECO:0000313" key="6">
    <source>
        <dbReference type="EMBL" id="EDO31291.1"/>
    </source>
</evidence>
<dbReference type="Proteomes" id="UP000001593">
    <property type="component" value="Unassembled WGS sequence"/>
</dbReference>
<evidence type="ECO:0000259" key="5">
    <source>
        <dbReference type="PROSITE" id="PS00276"/>
    </source>
</evidence>
<evidence type="ECO:0000313" key="7">
    <source>
        <dbReference type="Proteomes" id="UP000001593"/>
    </source>
</evidence>
<proteinExistence type="predicted"/>
<dbReference type="GO" id="GO:1904108">
    <property type="term" value="P:protein localization to ciliary inversin compartment"/>
    <property type="evidence" value="ECO:0000318"/>
    <property type="project" value="GO_Central"/>
</dbReference>
<dbReference type="InterPro" id="IPR000293">
    <property type="entry name" value="Channel_colicin_C"/>
</dbReference>
<dbReference type="KEGG" id="nve:5502176"/>
<dbReference type="PANTHER" id="PTHR24198:SF165">
    <property type="entry name" value="ANKYRIN REPEAT-CONTAINING PROTEIN-RELATED"/>
    <property type="match status" value="1"/>
</dbReference>
<keyword evidence="1" id="KW-0677">Repeat</keyword>
<dbReference type="Pfam" id="PF12796">
    <property type="entry name" value="Ank_2"/>
    <property type="match status" value="1"/>
</dbReference>
<dbReference type="InterPro" id="IPR002110">
    <property type="entry name" value="Ankyrin_rpt"/>
</dbReference>
<dbReference type="Gene3D" id="1.25.40.20">
    <property type="entry name" value="Ankyrin repeat-containing domain"/>
    <property type="match status" value="2"/>
</dbReference>
<evidence type="ECO:0000256" key="1">
    <source>
        <dbReference type="ARBA" id="ARBA00022737"/>
    </source>
</evidence>
<organism evidence="6 7">
    <name type="scientific">Nematostella vectensis</name>
    <name type="common">Starlet sea anemone</name>
    <dbReference type="NCBI Taxonomy" id="45351"/>
    <lineage>
        <taxon>Eukaryota</taxon>
        <taxon>Metazoa</taxon>
        <taxon>Cnidaria</taxon>
        <taxon>Anthozoa</taxon>
        <taxon>Hexacorallia</taxon>
        <taxon>Actiniaria</taxon>
        <taxon>Edwardsiidae</taxon>
        <taxon>Nematostella</taxon>
    </lineage>
</organism>
<dbReference type="HOGENOM" id="CLU_605952_0_0_1"/>
<dbReference type="STRING" id="45351.A7SYD5"/>
<dbReference type="Pfam" id="PF13637">
    <property type="entry name" value="Ank_4"/>
    <property type="match status" value="1"/>
</dbReference>
<dbReference type="InterPro" id="IPR036770">
    <property type="entry name" value="Ankyrin_rpt-contain_sf"/>
</dbReference>
<accession>A7SYD5</accession>
<gene>
    <name evidence="6" type="ORF">NEMVEDRAFT_v1g219455</name>
</gene>
<dbReference type="SMART" id="SM00248">
    <property type="entry name" value="ANK"/>
    <property type="match status" value="4"/>
</dbReference>
<feature type="compositionally biased region" description="Polar residues" evidence="4">
    <location>
        <begin position="224"/>
        <end position="240"/>
    </location>
</feature>
<dbReference type="AlphaFoldDB" id="A7SYD5"/>
<dbReference type="GO" id="GO:0016020">
    <property type="term" value="C:membrane"/>
    <property type="evidence" value="ECO:0007669"/>
    <property type="project" value="InterPro"/>
</dbReference>
<evidence type="ECO:0000256" key="3">
    <source>
        <dbReference type="PROSITE-ProRule" id="PRU00023"/>
    </source>
</evidence>
<evidence type="ECO:0000256" key="4">
    <source>
        <dbReference type="SAM" id="MobiDB-lite"/>
    </source>
</evidence>
<dbReference type="PROSITE" id="PS00276">
    <property type="entry name" value="CHANNEL_COLICIN"/>
    <property type="match status" value="1"/>
</dbReference>
<feature type="region of interest" description="Disordered" evidence="4">
    <location>
        <begin position="212"/>
        <end position="240"/>
    </location>
</feature>
<keyword evidence="2 3" id="KW-0040">ANK repeat</keyword>
<dbReference type="eggNOG" id="KOG4177">
    <property type="taxonomic scope" value="Eukaryota"/>
</dbReference>
<protein>
    <recommendedName>
        <fullName evidence="5">Channel forming colicins domain-containing protein</fullName>
    </recommendedName>
</protein>
<dbReference type="SUPFAM" id="SSF48403">
    <property type="entry name" value="Ankyrin repeat"/>
    <property type="match status" value="1"/>
</dbReference>
<dbReference type="OrthoDB" id="9995210at2759"/>
<feature type="repeat" description="ANK" evidence="3">
    <location>
        <begin position="316"/>
        <end position="348"/>
    </location>
</feature>
<feature type="domain" description="Channel forming colicins" evidence="5">
    <location>
        <begin position="315"/>
        <end position="326"/>
    </location>
</feature>
<name>A7SYD5_NEMVE</name>
<keyword evidence="7" id="KW-1185">Reference proteome</keyword>
<sequence>MPFAKRTRKKKTNPKEKVTPKRTFWRYVVEVVSPRGRKSKSRDMKRNIISPRDISITLETEEDSCKTSDQIEAELFHPNSVSTRRSGVGFLESVWTLNGDETDWKTLRNSTSSDLHKTPITTTHVYASKNRTRKNSKTDAKPCELVSEESFEWAKDVRFGNGGNTLEMSMGKLSIIGDQTVHSAKGNELKSLRKTHLIKQRRKLLFKPISPVQGTSEEKPTHNHAVSDQNNGTNCSTSHTPLRKSLTFSANENKSRNHFSILSFKRRKSSKKRDSARDCTDQDGTAALLRAAKNNSSAQASFLINHGLSTEVVDTRGWSPLFIALENDNFECADVLVNLRANVNFKNEHFKHKTILHELSRLGKYKAVEFLLSRGANPSAPDDSGWPPFHYALMAKCLKCAALLISFGADARTYTLKRVEEYEDCMRLVAQGKWQYKWKETLDIDIESTTVL</sequence>
<dbReference type="EMBL" id="DS469917">
    <property type="protein sequence ID" value="EDO31291.1"/>
    <property type="molecule type" value="Genomic_DNA"/>
</dbReference>
<dbReference type="PANTHER" id="PTHR24198">
    <property type="entry name" value="ANKYRIN REPEAT AND PROTEIN KINASE DOMAIN-CONTAINING PROTEIN"/>
    <property type="match status" value="1"/>
</dbReference>
<dbReference type="GO" id="GO:0050829">
    <property type="term" value="P:defense response to Gram-negative bacterium"/>
    <property type="evidence" value="ECO:0007669"/>
    <property type="project" value="InterPro"/>
</dbReference>
<feature type="repeat" description="ANK" evidence="3">
    <location>
        <begin position="351"/>
        <end position="383"/>
    </location>
</feature>
<reference evidence="6 7" key="1">
    <citation type="journal article" date="2007" name="Science">
        <title>Sea anemone genome reveals ancestral eumetazoan gene repertoire and genomic organization.</title>
        <authorList>
            <person name="Putnam N.H."/>
            <person name="Srivastava M."/>
            <person name="Hellsten U."/>
            <person name="Dirks B."/>
            <person name="Chapman J."/>
            <person name="Salamov A."/>
            <person name="Terry A."/>
            <person name="Shapiro H."/>
            <person name="Lindquist E."/>
            <person name="Kapitonov V.V."/>
            <person name="Jurka J."/>
            <person name="Genikhovich G."/>
            <person name="Grigoriev I.V."/>
            <person name="Lucas S.M."/>
            <person name="Steele R.E."/>
            <person name="Finnerty J.R."/>
            <person name="Technau U."/>
            <person name="Martindale M.Q."/>
            <person name="Rokhsar D.S."/>
        </authorList>
    </citation>
    <scope>NUCLEOTIDE SEQUENCE [LARGE SCALE GENOMIC DNA]</scope>
    <source>
        <strain evidence="7">CH2 X CH6</strain>
    </source>
</reference>
<evidence type="ECO:0000256" key="2">
    <source>
        <dbReference type="ARBA" id="ARBA00023043"/>
    </source>
</evidence>
<dbReference type="InParanoid" id="A7SYD5"/>
<dbReference type="GO" id="GO:0140911">
    <property type="term" value="F:pore-forming activity"/>
    <property type="evidence" value="ECO:0007669"/>
    <property type="project" value="InterPro"/>
</dbReference>
<dbReference type="GO" id="GO:0005929">
    <property type="term" value="C:cilium"/>
    <property type="evidence" value="ECO:0000318"/>
    <property type="project" value="GO_Central"/>
</dbReference>
<dbReference type="PROSITE" id="PS50088">
    <property type="entry name" value="ANK_REPEAT"/>
    <property type="match status" value="2"/>
</dbReference>